<gene>
    <name evidence="11" type="primary">COG3</name>
    <name evidence="11" type="ORF">HK100_004571</name>
</gene>
<evidence type="ECO:0000256" key="6">
    <source>
        <dbReference type="ARBA" id="ARBA00023034"/>
    </source>
</evidence>
<organism evidence="11 12">
    <name type="scientific">Physocladia obscura</name>
    <dbReference type="NCBI Taxonomy" id="109957"/>
    <lineage>
        <taxon>Eukaryota</taxon>
        <taxon>Fungi</taxon>
        <taxon>Fungi incertae sedis</taxon>
        <taxon>Chytridiomycota</taxon>
        <taxon>Chytridiomycota incertae sedis</taxon>
        <taxon>Chytridiomycetes</taxon>
        <taxon>Chytridiales</taxon>
        <taxon>Chytriomycetaceae</taxon>
        <taxon>Physocladia</taxon>
    </lineage>
</organism>
<evidence type="ECO:0000256" key="4">
    <source>
        <dbReference type="ARBA" id="ARBA00022448"/>
    </source>
</evidence>
<feature type="non-terminal residue" evidence="11">
    <location>
        <position position="474"/>
    </location>
</feature>
<dbReference type="InterPro" id="IPR048320">
    <property type="entry name" value="COG3_N"/>
</dbReference>
<protein>
    <recommendedName>
        <fullName evidence="3">Conserved oligomeric Golgi complex subunit 3</fullName>
    </recommendedName>
    <alternativeName>
        <fullName evidence="8">Component of oligomeric Golgi complex 3</fullName>
    </alternativeName>
</protein>
<evidence type="ECO:0000256" key="3">
    <source>
        <dbReference type="ARBA" id="ARBA00020976"/>
    </source>
</evidence>
<dbReference type="EMBL" id="JADGJH010000223">
    <property type="protein sequence ID" value="KAJ3133264.1"/>
    <property type="molecule type" value="Genomic_DNA"/>
</dbReference>
<comment type="subcellular location">
    <subcellularLocation>
        <location evidence="1">Golgi apparatus membrane</location>
        <topology evidence="1">Peripheral membrane protein</topology>
    </subcellularLocation>
</comment>
<dbReference type="Proteomes" id="UP001211907">
    <property type="component" value="Unassembled WGS sequence"/>
</dbReference>
<dbReference type="Pfam" id="PF20671">
    <property type="entry name" value="COG3_C"/>
    <property type="match status" value="2"/>
</dbReference>
<evidence type="ECO:0000256" key="5">
    <source>
        <dbReference type="ARBA" id="ARBA00022927"/>
    </source>
</evidence>
<dbReference type="GO" id="GO:0000139">
    <property type="term" value="C:Golgi membrane"/>
    <property type="evidence" value="ECO:0007669"/>
    <property type="project" value="UniProtKB-SubCell"/>
</dbReference>
<evidence type="ECO:0000256" key="1">
    <source>
        <dbReference type="ARBA" id="ARBA00004395"/>
    </source>
</evidence>
<keyword evidence="6" id="KW-0333">Golgi apparatus</keyword>
<proteinExistence type="inferred from homology"/>
<evidence type="ECO:0000259" key="10">
    <source>
        <dbReference type="Pfam" id="PF20671"/>
    </source>
</evidence>
<dbReference type="GO" id="GO:0007030">
    <property type="term" value="P:Golgi organization"/>
    <property type="evidence" value="ECO:0007669"/>
    <property type="project" value="TreeGrafter"/>
</dbReference>
<dbReference type="InterPro" id="IPR007265">
    <property type="entry name" value="COG_su3"/>
</dbReference>
<evidence type="ECO:0000313" key="12">
    <source>
        <dbReference type="Proteomes" id="UP001211907"/>
    </source>
</evidence>
<keyword evidence="7" id="KW-0472">Membrane</keyword>
<feature type="domain" description="Conserved oligomeric Golgi complex subunit 3 N-terminal" evidence="9">
    <location>
        <begin position="104"/>
        <end position="258"/>
    </location>
</feature>
<sequence>MGVGKNWEAVTKLDDAQVQTVALLSQYAHTHSSLSASLQSVQANSASKAAAVAVRDTAAGAAGRGGDEAGGADRAIDTAQAFLAWFAVVERDLAQQQELGVRRHVAHVEAAAAHVAALASRVQLVARLVAQQHAHFGAVGAKTRTLQRECETLLADVGALEALFADVDARLLRLDVLGPAMQLLNAPYAAVLPLNAASNATSPVLHPDFAPTLARLDAGLDFVASHPAYRDAALYQAKFRQCVTRALSLVKMHLVQAFASANQNASSLSSLAASPNAATDPNAPANQQTTFVSLASSRLRSLAPALRPLIDEIDVRIDNHHEYYGLLAEVLSAYFSVRSALIAPIVSKRINSFLSNNDSNNNNTADVLSVVGLPELTAYLDSLAVTLYDHLRPRIVREHRIDVLAELCRNLFLHLESVDGLERGVAFPVSGDSSGGSGGSGGSGVGELLENAAPVKYVVGKILQDTQERLAFRA</sequence>
<dbReference type="GO" id="GO:0005801">
    <property type="term" value="C:cis-Golgi network"/>
    <property type="evidence" value="ECO:0007669"/>
    <property type="project" value="InterPro"/>
</dbReference>
<feature type="domain" description="Conserved oligomeric Golgi complex subunit 3 C-terminal" evidence="10">
    <location>
        <begin position="375"/>
        <end position="474"/>
    </location>
</feature>
<feature type="domain" description="Conserved oligomeric Golgi complex subunit 3 C-terminal" evidence="10">
    <location>
        <begin position="297"/>
        <end position="359"/>
    </location>
</feature>
<comment type="caution">
    <text evidence="11">The sequence shown here is derived from an EMBL/GenBank/DDBJ whole genome shotgun (WGS) entry which is preliminary data.</text>
</comment>
<dbReference type="InterPro" id="IPR048685">
    <property type="entry name" value="COG3_C"/>
</dbReference>
<evidence type="ECO:0000259" key="9">
    <source>
        <dbReference type="Pfam" id="PF04136"/>
    </source>
</evidence>
<evidence type="ECO:0000256" key="8">
    <source>
        <dbReference type="ARBA" id="ARBA00031339"/>
    </source>
</evidence>
<dbReference type="AlphaFoldDB" id="A0AAD5XGN9"/>
<evidence type="ECO:0000256" key="7">
    <source>
        <dbReference type="ARBA" id="ARBA00023136"/>
    </source>
</evidence>
<dbReference type="GO" id="GO:0006891">
    <property type="term" value="P:intra-Golgi vesicle-mediated transport"/>
    <property type="evidence" value="ECO:0007669"/>
    <property type="project" value="TreeGrafter"/>
</dbReference>
<keyword evidence="4" id="KW-0813">Transport</keyword>
<keyword evidence="12" id="KW-1185">Reference proteome</keyword>
<evidence type="ECO:0000313" key="11">
    <source>
        <dbReference type="EMBL" id="KAJ3133264.1"/>
    </source>
</evidence>
<dbReference type="Pfam" id="PF04136">
    <property type="entry name" value="COG3_N"/>
    <property type="match status" value="1"/>
</dbReference>
<keyword evidence="5" id="KW-0653">Protein transport</keyword>
<reference evidence="11" key="1">
    <citation type="submission" date="2020-05" db="EMBL/GenBank/DDBJ databases">
        <title>Phylogenomic resolution of chytrid fungi.</title>
        <authorList>
            <person name="Stajich J.E."/>
            <person name="Amses K."/>
            <person name="Simmons R."/>
            <person name="Seto K."/>
            <person name="Myers J."/>
            <person name="Bonds A."/>
            <person name="Quandt C.A."/>
            <person name="Barry K."/>
            <person name="Liu P."/>
            <person name="Grigoriev I."/>
            <person name="Longcore J.E."/>
            <person name="James T.Y."/>
        </authorList>
    </citation>
    <scope>NUCLEOTIDE SEQUENCE</scope>
    <source>
        <strain evidence="11">JEL0513</strain>
    </source>
</reference>
<dbReference type="PANTHER" id="PTHR13302:SF8">
    <property type="entry name" value="CONSERVED OLIGOMERIC GOLGI COMPLEX SUBUNIT 3"/>
    <property type="match status" value="1"/>
</dbReference>
<evidence type="ECO:0000256" key="2">
    <source>
        <dbReference type="ARBA" id="ARBA00009936"/>
    </source>
</evidence>
<name>A0AAD5XGN9_9FUNG</name>
<dbReference type="GO" id="GO:0006886">
    <property type="term" value="P:intracellular protein transport"/>
    <property type="evidence" value="ECO:0007669"/>
    <property type="project" value="InterPro"/>
</dbReference>
<accession>A0AAD5XGN9</accession>
<dbReference type="PANTHER" id="PTHR13302">
    <property type="entry name" value="CONSERVED OLIGOMERIC GOLGI COMPLEX COMPONENT 3"/>
    <property type="match status" value="1"/>
</dbReference>
<dbReference type="GO" id="GO:0017119">
    <property type="term" value="C:Golgi transport complex"/>
    <property type="evidence" value="ECO:0007669"/>
    <property type="project" value="TreeGrafter"/>
</dbReference>
<comment type="similarity">
    <text evidence="2">Belongs to the COG3 family.</text>
</comment>